<sequence length="107" mass="10978">MRAAPLARLAAGLSVVSLTSGCFLVVPVPLGQTKVSPAAPVSSAPDRCGAAGLQGLVGQKENALKAMTLPKPTRVVHPGEAVTMDYSETRLNVMIDSKGLISKLHCG</sequence>
<dbReference type="OrthoDB" id="8724542at2"/>
<keyword evidence="2" id="KW-1185">Reference proteome</keyword>
<organism evidence="1 2">
    <name type="scientific">Rhodobacter viridis</name>
    <dbReference type="NCBI Taxonomy" id="1054202"/>
    <lineage>
        <taxon>Bacteria</taxon>
        <taxon>Pseudomonadati</taxon>
        <taxon>Pseudomonadota</taxon>
        <taxon>Alphaproteobacteria</taxon>
        <taxon>Rhodobacterales</taxon>
        <taxon>Rhodobacter group</taxon>
        <taxon>Rhodobacter</taxon>
    </lineage>
</organism>
<dbReference type="RefSeq" id="WP_110805840.1">
    <property type="nucleotide sequence ID" value="NZ_QJTK01000007.1"/>
</dbReference>
<accession>A0A318TY87</accession>
<reference evidence="1 2" key="1">
    <citation type="submission" date="2018-06" db="EMBL/GenBank/DDBJ databases">
        <title>Genomic Encyclopedia of Type Strains, Phase III (KMG-III): the genomes of soil and plant-associated and newly described type strains.</title>
        <authorList>
            <person name="Whitman W."/>
        </authorList>
    </citation>
    <scope>NUCLEOTIDE SEQUENCE [LARGE SCALE GENOMIC DNA]</scope>
    <source>
        <strain evidence="1 2">JA737</strain>
    </source>
</reference>
<evidence type="ECO:0000313" key="2">
    <source>
        <dbReference type="Proteomes" id="UP000247727"/>
    </source>
</evidence>
<dbReference type="Proteomes" id="UP000247727">
    <property type="component" value="Unassembled WGS sequence"/>
</dbReference>
<dbReference type="PANTHER" id="PTHR39600">
    <property type="entry name" value="PEPTIDASE INHIBITOR I78 FAMILY PROTEIN"/>
    <property type="match status" value="1"/>
</dbReference>
<name>A0A318TY87_9RHOB</name>
<dbReference type="AlphaFoldDB" id="A0A318TY87"/>
<comment type="caution">
    <text evidence="1">The sequence shown here is derived from an EMBL/GenBank/DDBJ whole genome shotgun (WGS) entry which is preliminary data.</text>
</comment>
<dbReference type="PANTHER" id="PTHR39600:SF1">
    <property type="entry name" value="PEPTIDASE INHIBITOR I78 FAMILY PROTEIN"/>
    <property type="match status" value="1"/>
</dbReference>
<dbReference type="EMBL" id="QJTK01000007">
    <property type="protein sequence ID" value="PYF09727.1"/>
    <property type="molecule type" value="Genomic_DNA"/>
</dbReference>
<gene>
    <name evidence="1" type="ORF">C8J30_10798</name>
</gene>
<protein>
    <submittedName>
        <fullName evidence="1">Peptidase inhibitor I78 family protein</fullName>
    </submittedName>
</protein>
<dbReference type="Pfam" id="PF11720">
    <property type="entry name" value="Inhibitor_I78"/>
    <property type="match status" value="1"/>
</dbReference>
<evidence type="ECO:0000313" key="1">
    <source>
        <dbReference type="EMBL" id="PYF09727.1"/>
    </source>
</evidence>
<dbReference type="Gene3D" id="3.30.10.10">
    <property type="entry name" value="Trypsin Inhibitor V, subunit A"/>
    <property type="match status" value="1"/>
</dbReference>
<dbReference type="InterPro" id="IPR021719">
    <property type="entry name" value="Prot_inh_I78"/>
</dbReference>
<proteinExistence type="predicted"/>
<dbReference type="PROSITE" id="PS51257">
    <property type="entry name" value="PROKAR_LIPOPROTEIN"/>
    <property type="match status" value="1"/>
</dbReference>